<comment type="similarity">
    <text evidence="1">Belongs to the LysR transcriptional regulatory family.</text>
</comment>
<dbReference type="Pfam" id="PF00126">
    <property type="entry name" value="HTH_1"/>
    <property type="match status" value="1"/>
</dbReference>
<keyword evidence="2" id="KW-0805">Transcription regulation</keyword>
<name>A0A0B6SE81_BURPL</name>
<dbReference type="SUPFAM" id="SSF53850">
    <property type="entry name" value="Periplasmic binding protein-like II"/>
    <property type="match status" value="1"/>
</dbReference>
<dbReference type="PANTHER" id="PTHR30537:SF5">
    <property type="entry name" value="HTH-TYPE TRANSCRIPTIONAL ACTIVATOR TTDR-RELATED"/>
    <property type="match status" value="1"/>
</dbReference>
<dbReference type="Proteomes" id="UP000031838">
    <property type="component" value="Chromosome 2"/>
</dbReference>
<organism evidence="6 7">
    <name type="scientific">Burkholderia plantarii</name>
    <dbReference type="NCBI Taxonomy" id="41899"/>
    <lineage>
        <taxon>Bacteria</taxon>
        <taxon>Pseudomonadati</taxon>
        <taxon>Pseudomonadota</taxon>
        <taxon>Betaproteobacteria</taxon>
        <taxon>Burkholderiales</taxon>
        <taxon>Burkholderiaceae</taxon>
        <taxon>Burkholderia</taxon>
    </lineage>
</organism>
<dbReference type="PANTHER" id="PTHR30537">
    <property type="entry name" value="HTH-TYPE TRANSCRIPTIONAL REGULATOR"/>
    <property type="match status" value="1"/>
</dbReference>
<dbReference type="EMBL" id="CP002581">
    <property type="protein sequence ID" value="AJK50541.1"/>
    <property type="molecule type" value="Genomic_DNA"/>
</dbReference>
<evidence type="ECO:0000259" key="5">
    <source>
        <dbReference type="PROSITE" id="PS50931"/>
    </source>
</evidence>
<dbReference type="HOGENOM" id="CLU_039613_16_1_4"/>
<evidence type="ECO:0000256" key="1">
    <source>
        <dbReference type="ARBA" id="ARBA00009437"/>
    </source>
</evidence>
<dbReference type="Gene3D" id="1.10.10.10">
    <property type="entry name" value="Winged helix-like DNA-binding domain superfamily/Winged helix DNA-binding domain"/>
    <property type="match status" value="1"/>
</dbReference>
<protein>
    <submittedName>
        <fullName evidence="6">Transcriptional regulator LysR family</fullName>
    </submittedName>
</protein>
<evidence type="ECO:0000256" key="3">
    <source>
        <dbReference type="ARBA" id="ARBA00023125"/>
    </source>
</evidence>
<keyword evidence="4" id="KW-0804">Transcription</keyword>
<feature type="domain" description="HTH lysR-type" evidence="5">
    <location>
        <begin position="9"/>
        <end position="64"/>
    </location>
</feature>
<evidence type="ECO:0000256" key="2">
    <source>
        <dbReference type="ARBA" id="ARBA00023015"/>
    </source>
</evidence>
<dbReference type="GO" id="GO:0003700">
    <property type="term" value="F:DNA-binding transcription factor activity"/>
    <property type="evidence" value="ECO:0007669"/>
    <property type="project" value="InterPro"/>
</dbReference>
<dbReference type="KEGG" id="bgp:BGL_2c24850"/>
<dbReference type="Pfam" id="PF03466">
    <property type="entry name" value="LysR_substrate"/>
    <property type="match status" value="1"/>
</dbReference>
<reference evidence="7" key="1">
    <citation type="submission" date="2011-03" db="EMBL/GenBank/DDBJ databases">
        <authorList>
            <person name="Voget S."/>
            <person name="Streit W.R."/>
            <person name="Jaeger K.E."/>
            <person name="Daniel R."/>
        </authorList>
    </citation>
    <scope>NUCLEOTIDE SEQUENCE [LARGE SCALE GENOMIC DNA]</scope>
    <source>
        <strain evidence="7">PG1</strain>
    </source>
</reference>
<accession>A0A0B6SE81</accession>
<dbReference type="PROSITE" id="PS50931">
    <property type="entry name" value="HTH_LYSR"/>
    <property type="match status" value="1"/>
</dbReference>
<dbReference type="GO" id="GO:0003677">
    <property type="term" value="F:DNA binding"/>
    <property type="evidence" value="ECO:0007669"/>
    <property type="project" value="UniProtKB-KW"/>
</dbReference>
<dbReference type="FunFam" id="1.10.10.10:FF:000001">
    <property type="entry name" value="LysR family transcriptional regulator"/>
    <property type="match status" value="1"/>
</dbReference>
<dbReference type="InterPro" id="IPR000847">
    <property type="entry name" value="LysR_HTH_N"/>
</dbReference>
<gene>
    <name evidence="6" type="ORF">BGL_2c24850</name>
</gene>
<evidence type="ECO:0000313" key="6">
    <source>
        <dbReference type="EMBL" id="AJK50541.1"/>
    </source>
</evidence>
<dbReference type="KEGG" id="bpla:bpln_2g25160"/>
<proteinExistence type="inferred from homology"/>
<dbReference type="CDD" id="cd08422">
    <property type="entry name" value="PBP2_CrgA_like"/>
    <property type="match status" value="1"/>
</dbReference>
<dbReference type="RefSeq" id="WP_042628807.1">
    <property type="nucleotide sequence ID" value="NZ_BSTO01000043.1"/>
</dbReference>
<dbReference type="Gene3D" id="3.40.190.290">
    <property type="match status" value="1"/>
</dbReference>
<dbReference type="InterPro" id="IPR036388">
    <property type="entry name" value="WH-like_DNA-bd_sf"/>
</dbReference>
<dbReference type="InterPro" id="IPR005119">
    <property type="entry name" value="LysR_subst-bd"/>
</dbReference>
<evidence type="ECO:0000313" key="7">
    <source>
        <dbReference type="Proteomes" id="UP000031838"/>
    </source>
</evidence>
<reference evidence="6 7" key="2">
    <citation type="journal article" date="2016" name="Appl. Microbiol. Biotechnol.">
        <title>Mutations improving production and secretion of extracellular lipase by Burkholderia glumae PG1.</title>
        <authorList>
            <person name="Knapp A."/>
            <person name="Voget S."/>
            <person name="Gao R."/>
            <person name="Zaburannyi N."/>
            <person name="Krysciak D."/>
            <person name="Breuer M."/>
            <person name="Hauer B."/>
            <person name="Streit W.R."/>
            <person name="Muller R."/>
            <person name="Daniel R."/>
            <person name="Jaeger K.E."/>
        </authorList>
    </citation>
    <scope>NUCLEOTIDE SEQUENCE [LARGE SCALE GENOMIC DNA]</scope>
    <source>
        <strain evidence="6 7">PG1</strain>
    </source>
</reference>
<keyword evidence="7" id="KW-1185">Reference proteome</keyword>
<dbReference type="AlphaFoldDB" id="A0A0B6SE81"/>
<dbReference type="SUPFAM" id="SSF46785">
    <property type="entry name" value="Winged helix' DNA-binding domain"/>
    <property type="match status" value="1"/>
</dbReference>
<dbReference type="InterPro" id="IPR058163">
    <property type="entry name" value="LysR-type_TF_proteobact-type"/>
</dbReference>
<keyword evidence="3" id="KW-0238">DNA-binding</keyword>
<evidence type="ECO:0000256" key="4">
    <source>
        <dbReference type="ARBA" id="ARBA00023163"/>
    </source>
</evidence>
<dbReference type="InterPro" id="IPR036390">
    <property type="entry name" value="WH_DNA-bd_sf"/>
</dbReference>
<sequence length="318" mass="35025">MPGFDERVLNGMSIFVAVVEAGSFAAAAEHLDMSQPGVSRAIARLETRLDIRLFDRTTRAVSLTDEGRRFHRQITPLLAGLEDAAATASGSATAVRGRLRVNLDPFFSRLMLGPRLEAFLARYPELALELVTRDQLGDMVVDGFDLAIRFGVPRDSAMRARKLLDTRILTVAAPAYLARHGRPLHPRELGEGGHTCIDYRDPETGRPFKWEFHRKTQRVSVETRGRLIVNEVGTMLSACVAGYGIAQVMALGTEQLLADGQLVELFPDWPDERFPLHALYLSANHPPAKTRAFLDFVVSLTDGAGAAVAPARRTKARK</sequence>
<dbReference type="PRINTS" id="PR00039">
    <property type="entry name" value="HTHLYSR"/>
</dbReference>